<feature type="compositionally biased region" description="Basic and acidic residues" evidence="1">
    <location>
        <begin position="420"/>
        <end position="433"/>
    </location>
</feature>
<dbReference type="InParanoid" id="A0A409VCQ7"/>
<reference evidence="3 4" key="1">
    <citation type="journal article" date="2018" name="Evol. Lett.">
        <title>Horizontal gene cluster transfer increased hallucinogenic mushroom diversity.</title>
        <authorList>
            <person name="Reynolds H.T."/>
            <person name="Vijayakumar V."/>
            <person name="Gluck-Thaler E."/>
            <person name="Korotkin H.B."/>
            <person name="Matheny P.B."/>
            <person name="Slot J.C."/>
        </authorList>
    </citation>
    <scope>NUCLEOTIDE SEQUENCE [LARGE SCALE GENOMIC DNA]</scope>
    <source>
        <strain evidence="3 4">2629</strain>
    </source>
</reference>
<evidence type="ECO:0000313" key="3">
    <source>
        <dbReference type="EMBL" id="PPQ62925.1"/>
    </source>
</evidence>
<feature type="compositionally biased region" description="Low complexity" evidence="1">
    <location>
        <begin position="833"/>
        <end position="844"/>
    </location>
</feature>
<feature type="compositionally biased region" description="Pro residues" evidence="1">
    <location>
        <begin position="914"/>
        <end position="925"/>
    </location>
</feature>
<feature type="compositionally biased region" description="Low complexity" evidence="1">
    <location>
        <begin position="273"/>
        <end position="292"/>
    </location>
</feature>
<feature type="compositionally biased region" description="Basic residues" evidence="1">
    <location>
        <begin position="221"/>
        <end position="233"/>
    </location>
</feature>
<feature type="region of interest" description="Disordered" evidence="1">
    <location>
        <begin position="1092"/>
        <end position="1116"/>
    </location>
</feature>
<feature type="compositionally biased region" description="Polar residues" evidence="1">
    <location>
        <begin position="472"/>
        <end position="496"/>
    </location>
</feature>
<feature type="region of interest" description="Disordered" evidence="1">
    <location>
        <begin position="833"/>
        <end position="852"/>
    </location>
</feature>
<dbReference type="OrthoDB" id="3199820at2759"/>
<feature type="region of interest" description="Disordered" evidence="1">
    <location>
        <begin position="863"/>
        <end position="1010"/>
    </location>
</feature>
<comment type="caution">
    <text evidence="3">The sequence shown here is derived from an EMBL/GenBank/DDBJ whole genome shotgun (WGS) entry which is preliminary data.</text>
</comment>
<sequence length="1138" mass="122244">MVERKSFLRVLYTINSSPQYILARSHGTVTITTIQPLHEHHQSPSSSLQPLYATVSLKSCLETICRSSPELTQDTTRDFSLYVLDPLESNSAPAPVHIANGTADSLARNGAAAQEQPRGVAVGLGLMSWAMSEQEPVSVVGTLVKQNTGVEALEVIFALRETVAMRKPVDIEPGGRHAPSVKQEDTATTSIPNKLAASQLLVNSMTSQSSFADYSSSSRVSLHRPKTKSKPPRSGRPSSTPVTESDKLMNADTYIGPLKKKGRPRATIGANKASTATSSAPSSSSRQEIIIIDGSDSDNGAPSGKSWATTSQSTASCPGTQPLVDTSKSASGQVQQTNEPPVQVKVEPQESGLMELLANLTHLPEQQAAILNVLRSLAGNNHEAMISGIKHLIEQSSKLAQTTVPQAPPQALNQPTTEPHSAHAVEVVVDKENVNPVQRKPTDGKTLQDSKVLASSAPTTQSSPDRPIRSLGISSRSNENLAINSVTKQPSTSSQRPVRKRTLSDFMDEKESGRGKGKGKERERGGDKRDSGRAQQQTRPQTSKILGNSLRHYPRLANFNQPRSEQPSNYYRTPLECLTSPVRQHTEAITASDAGPSRVSFQTPAPPPTISKPSASSPVRGTNAANRKRYKVPEWARTNTATQPRLSEEAQRALQAAEEQKHQLRLAARRKSMNIQAKTKKAPLSAPSSELSNNVFSDMELPPPPSSQPAAPPIACSNGPVFPGTSIAFPILGSSRSSSPPPSSNIIPKTPKTPTRPRHMPRATPGQEDDSLFTPIGRSGSLFGSVHAPSPHASMSSIITSPLDNRKKVRVSLYSPMLSGKGSAAVSAWSSSVASSTSETSQKTETNDTSKDDLVNQLEEALLEEDDCPPSSLPIASSDMDITEVAAPETTTNEDVDVDLESAQPSPVKQHWPGLPPSSPPPPSSPVLLPDIDLLDEPNDEDMEDLPIATSDSEMEGFDTDGTASPLDQPSPEQHQAVNQLSPENQDNDLPSPADSQDTTSTTDEGTQDMQSFSNMSFWSDSFGHPTSSELFEQYTNVNAQSDDQQFLVTDTEQQAFIQSAAALFPEGLSGLESLDFTELWSSVLNPIIQQSTNSTVQEQSPECDQDSTPDNTGHSYNNIDHLKIAEEMQNLLGGCVM</sequence>
<dbReference type="Proteomes" id="UP000284842">
    <property type="component" value="Unassembled WGS sequence"/>
</dbReference>
<feature type="compositionally biased region" description="Polar residues" evidence="1">
    <location>
        <begin position="686"/>
        <end position="696"/>
    </location>
</feature>
<name>A0A409VCQ7_9AGAR</name>
<evidence type="ECO:0000256" key="1">
    <source>
        <dbReference type="SAM" id="MobiDB-lite"/>
    </source>
</evidence>
<feature type="compositionally biased region" description="Polar residues" evidence="1">
    <location>
        <begin position="611"/>
        <end position="625"/>
    </location>
</feature>
<feature type="compositionally biased region" description="Basic residues" evidence="1">
    <location>
        <begin position="663"/>
        <end position="672"/>
    </location>
</feature>
<dbReference type="PANTHER" id="PTHR39147">
    <property type="entry name" value="PROTEIN SPT21"/>
    <property type="match status" value="1"/>
</dbReference>
<dbReference type="PANTHER" id="PTHR39147:SF1">
    <property type="entry name" value="PROTEIN SPT21"/>
    <property type="match status" value="1"/>
</dbReference>
<feature type="region of interest" description="Disordered" evidence="1">
    <location>
        <begin position="213"/>
        <end position="343"/>
    </location>
</feature>
<dbReference type="Pfam" id="PF25823">
    <property type="entry name" value="Ams2-SPT21_N"/>
    <property type="match status" value="1"/>
</dbReference>
<proteinExistence type="predicted"/>
<accession>A0A409VCQ7</accession>
<feature type="compositionally biased region" description="Acidic residues" evidence="1">
    <location>
        <begin position="933"/>
        <end position="945"/>
    </location>
</feature>
<feature type="compositionally biased region" description="Basic and acidic residues" evidence="1">
    <location>
        <begin position="507"/>
        <end position="532"/>
    </location>
</feature>
<dbReference type="STRING" id="181874.A0A409VCQ7"/>
<feature type="region of interest" description="Disordered" evidence="1">
    <location>
        <begin position="400"/>
        <end position="549"/>
    </location>
</feature>
<feature type="compositionally biased region" description="Polar residues" evidence="1">
    <location>
        <begin position="533"/>
        <end position="546"/>
    </location>
</feature>
<evidence type="ECO:0000259" key="2">
    <source>
        <dbReference type="Pfam" id="PF25823"/>
    </source>
</evidence>
<keyword evidence="4" id="KW-1185">Reference proteome</keyword>
<feature type="compositionally biased region" description="Polar residues" evidence="1">
    <location>
        <begin position="962"/>
        <end position="1010"/>
    </location>
</feature>
<feature type="compositionally biased region" description="Polar residues" evidence="1">
    <location>
        <begin position="306"/>
        <end position="340"/>
    </location>
</feature>
<gene>
    <name evidence="3" type="ORF">CVT24_006165</name>
</gene>
<feature type="compositionally biased region" description="Polar residues" evidence="1">
    <location>
        <begin position="400"/>
        <end position="419"/>
    </location>
</feature>
<organism evidence="3 4">
    <name type="scientific">Panaeolus cyanescens</name>
    <dbReference type="NCBI Taxonomy" id="181874"/>
    <lineage>
        <taxon>Eukaryota</taxon>
        <taxon>Fungi</taxon>
        <taxon>Dikarya</taxon>
        <taxon>Basidiomycota</taxon>
        <taxon>Agaricomycotina</taxon>
        <taxon>Agaricomycetes</taxon>
        <taxon>Agaricomycetidae</taxon>
        <taxon>Agaricales</taxon>
        <taxon>Agaricineae</taxon>
        <taxon>Galeropsidaceae</taxon>
        <taxon>Panaeolus</taxon>
    </lineage>
</organism>
<feature type="region of interest" description="Disordered" evidence="1">
    <location>
        <begin position="589"/>
        <end position="772"/>
    </location>
</feature>
<protein>
    <recommendedName>
        <fullName evidence="2">Ams2/SPT21 N-terminal domain-containing protein</fullName>
    </recommendedName>
</protein>
<evidence type="ECO:0000313" key="4">
    <source>
        <dbReference type="Proteomes" id="UP000284842"/>
    </source>
</evidence>
<feature type="domain" description="Ams2/SPT21 N-terminal" evidence="2">
    <location>
        <begin position="4"/>
        <end position="90"/>
    </location>
</feature>
<dbReference type="AlphaFoldDB" id="A0A409VCQ7"/>
<dbReference type="EMBL" id="NHTK01006135">
    <property type="protein sequence ID" value="PPQ62925.1"/>
    <property type="molecule type" value="Genomic_DNA"/>
</dbReference>
<feature type="compositionally biased region" description="Polar residues" evidence="1">
    <location>
        <begin position="1092"/>
        <end position="1101"/>
    </location>
</feature>
<dbReference type="InterPro" id="IPR042403">
    <property type="entry name" value="Spt21/Ams2"/>
</dbReference>
<feature type="compositionally biased region" description="Pro residues" evidence="1">
    <location>
        <begin position="701"/>
        <end position="712"/>
    </location>
</feature>
<dbReference type="InterPro" id="IPR057725">
    <property type="entry name" value="Ams2-SPT21_N"/>
</dbReference>